<dbReference type="Proteomes" id="UP001179280">
    <property type="component" value="Unassembled WGS sequence"/>
</dbReference>
<dbReference type="Pfam" id="PF00107">
    <property type="entry name" value="ADH_zinc_N"/>
    <property type="match status" value="1"/>
</dbReference>
<dbReference type="PANTHER" id="PTHR43401">
    <property type="entry name" value="L-THREONINE 3-DEHYDROGENASE"/>
    <property type="match status" value="1"/>
</dbReference>
<sequence length="337" mass="36193">MKSIVYEHAQVVSLKEKELIQGNNVRLRVAYAGICGTDLNIFAGTHPRAKPGLTMGHEFSGTIEANHPTLKNGTTVTVNPLLSCGSCSSCLSGYPHVCETLELIGIDCDGGMATYVDVPAENVVPLPETMSLRLGALTEPVAVTVHAIRQAGYKPGDSVIIFGAGTIGLCLALTLQASGATDIVIVETNMNRIEKAKELGFIAINPAIESVSSFIKQKTNGAGYDVVFDCAGHPAVLESVFDNVKNRGTIVIIAGYKQPAEVNLLKGMFKELTMRFVRVYTPKDFKIAINLLMTKQSDYDAIITHTLKPEQAADGFKLLTTPSDAVKVVFDFTEETV</sequence>
<dbReference type="RefSeq" id="WP_204468432.1">
    <property type="nucleotide sequence ID" value="NZ_JAFBCV010000016.1"/>
</dbReference>
<keyword evidence="5" id="KW-1185">Reference proteome</keyword>
<dbReference type="PANTHER" id="PTHR43401:SF2">
    <property type="entry name" value="L-THREONINE 3-DEHYDROGENASE"/>
    <property type="match status" value="1"/>
</dbReference>
<dbReference type="InterPro" id="IPR036291">
    <property type="entry name" value="NAD(P)-bd_dom_sf"/>
</dbReference>
<proteinExistence type="predicted"/>
<dbReference type="SUPFAM" id="SSF50129">
    <property type="entry name" value="GroES-like"/>
    <property type="match status" value="1"/>
</dbReference>
<dbReference type="Pfam" id="PF08240">
    <property type="entry name" value="ADH_N"/>
    <property type="match status" value="1"/>
</dbReference>
<feature type="domain" description="Alcohol dehydrogenase-like C-terminal" evidence="2">
    <location>
        <begin position="167"/>
        <end position="292"/>
    </location>
</feature>
<keyword evidence="1" id="KW-0560">Oxidoreductase</keyword>
<dbReference type="EMBL" id="JAFBCV010000016">
    <property type="protein sequence ID" value="MBM7840690.1"/>
    <property type="molecule type" value="Genomic_DNA"/>
</dbReference>
<dbReference type="Gene3D" id="3.40.50.720">
    <property type="entry name" value="NAD(P)-binding Rossmann-like Domain"/>
    <property type="match status" value="1"/>
</dbReference>
<gene>
    <name evidence="4" type="ORF">JOC54_003983</name>
</gene>
<feature type="domain" description="Alcohol dehydrogenase-like N-terminal" evidence="3">
    <location>
        <begin position="23"/>
        <end position="128"/>
    </location>
</feature>
<evidence type="ECO:0000313" key="4">
    <source>
        <dbReference type="EMBL" id="MBM7840690.1"/>
    </source>
</evidence>
<dbReference type="SUPFAM" id="SSF51735">
    <property type="entry name" value="NAD(P)-binding Rossmann-fold domains"/>
    <property type="match status" value="1"/>
</dbReference>
<dbReference type="InterPro" id="IPR050129">
    <property type="entry name" value="Zn_alcohol_dh"/>
</dbReference>
<accession>A0ABS2T108</accession>
<dbReference type="InterPro" id="IPR013149">
    <property type="entry name" value="ADH-like_C"/>
</dbReference>
<name>A0ABS2T108_9BACI</name>
<dbReference type="InterPro" id="IPR013154">
    <property type="entry name" value="ADH-like_N"/>
</dbReference>
<evidence type="ECO:0000259" key="3">
    <source>
        <dbReference type="Pfam" id="PF08240"/>
    </source>
</evidence>
<dbReference type="InterPro" id="IPR011032">
    <property type="entry name" value="GroES-like_sf"/>
</dbReference>
<organism evidence="4 5">
    <name type="scientific">Shouchella xiaoxiensis</name>
    <dbReference type="NCBI Taxonomy" id="766895"/>
    <lineage>
        <taxon>Bacteria</taxon>
        <taxon>Bacillati</taxon>
        <taxon>Bacillota</taxon>
        <taxon>Bacilli</taxon>
        <taxon>Bacillales</taxon>
        <taxon>Bacillaceae</taxon>
        <taxon>Shouchella</taxon>
    </lineage>
</organism>
<comment type="caution">
    <text evidence="4">The sequence shown here is derived from an EMBL/GenBank/DDBJ whole genome shotgun (WGS) entry which is preliminary data.</text>
</comment>
<reference evidence="4" key="1">
    <citation type="submission" date="2021-01" db="EMBL/GenBank/DDBJ databases">
        <title>Genomic Encyclopedia of Type Strains, Phase IV (KMG-IV): sequencing the most valuable type-strain genomes for metagenomic binning, comparative biology and taxonomic classification.</title>
        <authorList>
            <person name="Goeker M."/>
        </authorList>
    </citation>
    <scope>NUCLEOTIDE SEQUENCE</scope>
    <source>
        <strain evidence="4">DSM 21943</strain>
    </source>
</reference>
<protein>
    <submittedName>
        <fullName evidence="4">2-desacetyl-2-hydroxyethyl bacteriochlorophyllide A dehydrogenase</fullName>
    </submittedName>
</protein>
<evidence type="ECO:0000313" key="5">
    <source>
        <dbReference type="Proteomes" id="UP001179280"/>
    </source>
</evidence>
<evidence type="ECO:0000259" key="2">
    <source>
        <dbReference type="Pfam" id="PF00107"/>
    </source>
</evidence>
<dbReference type="Gene3D" id="3.90.180.10">
    <property type="entry name" value="Medium-chain alcohol dehydrogenases, catalytic domain"/>
    <property type="match status" value="1"/>
</dbReference>
<evidence type="ECO:0000256" key="1">
    <source>
        <dbReference type="ARBA" id="ARBA00023002"/>
    </source>
</evidence>